<reference evidence="6 7" key="1">
    <citation type="submission" date="2018-08" db="EMBL/GenBank/DDBJ databases">
        <title>Draft genome sequences of two Aspergillus turcosus clinical strains isolated from bronchoalveolar lavage fluid: one azole-susceptible and the other azole-resistant.</title>
        <authorList>
            <person name="Parent-Michaud M."/>
            <person name="Dufresne P.J."/>
            <person name="Fournier E."/>
            <person name="Martineau C."/>
            <person name="Moreira S."/>
            <person name="Perkins V."/>
            <person name="De Repentigny L."/>
            <person name="Dufresne S.F."/>
        </authorList>
    </citation>
    <scope>NUCLEOTIDE SEQUENCE [LARGE SCALE GENOMIC DNA]</scope>
    <source>
        <strain evidence="6">HMR AF 1038</strain>
    </source>
</reference>
<accession>A0A3R7HQK4</accession>
<keyword evidence="3" id="KW-0274">FAD</keyword>
<protein>
    <recommendedName>
        <fullName evidence="8">FAD/NAD(P)-binding domain-containing protein</fullName>
    </recommendedName>
</protein>
<feature type="compositionally biased region" description="Polar residues" evidence="5">
    <location>
        <begin position="498"/>
        <end position="507"/>
    </location>
</feature>
<dbReference type="AlphaFoldDB" id="A0A3R7HQK4"/>
<comment type="similarity">
    <text evidence="1">Belongs to the FMO family.</text>
</comment>
<sequence>MGLLNSLITWFYQVIQFFITQAFAPNPRQPRQKVFGPRIAIIGAGITGVASAAHCVGHGFDVTLFEAKGREHLGGIWSVRQPALLIHNQVNNTSSLQIHSVMYRFHPSVRFKRSYPDRQGIVREVTHLWERYGLQSRSKFNICVESVWRDKESGKWYVQDQSYGQFDGVISAIGTCGDPKIPHIPGQDKFKGQIYHSSNLTGKDVKGKQLLVVGGGASAIEAVEFAVSQQAAKTSILARTNKWIIPRNPFIDALLAANIFGEETSLGWVPEWLLKRFFYRDLSDLAPAKAGLYTETPMVNDDILEQVRSGQIAWLRGDIKEFKEKGILFNHREKGVPKGGPGREELLEGDICVMATGFQRPTLAFLPHECFNPPYSPPNWFLQAFPPGHSDLCAINCTYVNAIGTVGNIHIGLYTRLLLMFIADPSTRPSPAWMRAWVDWTRSWKQGAPGGALEFFTYSELVWWIVLSLASNPFRWKWILFVLGGWGNPLSPAMLHQEGSTQQSSITADGADEKPEASNRKGHKAKNRPEMDGISSDSHKGQNGIGDAGHELNSERMNENEDKQASAPSKSGVYSEAVPTFVT</sequence>
<evidence type="ECO:0000256" key="3">
    <source>
        <dbReference type="ARBA" id="ARBA00022827"/>
    </source>
</evidence>
<dbReference type="STRING" id="1245748.A0A3R7HQK4"/>
<keyword evidence="7" id="KW-1185">Reference proteome</keyword>
<evidence type="ECO:0000313" key="7">
    <source>
        <dbReference type="Proteomes" id="UP000215289"/>
    </source>
</evidence>
<feature type="region of interest" description="Disordered" evidence="5">
    <location>
        <begin position="494"/>
        <end position="583"/>
    </location>
</feature>
<dbReference type="InterPro" id="IPR050346">
    <property type="entry name" value="FMO-like"/>
</dbReference>
<feature type="compositionally biased region" description="Basic and acidic residues" evidence="5">
    <location>
        <begin position="548"/>
        <end position="564"/>
    </location>
</feature>
<organism evidence="6 7">
    <name type="scientific">Aspergillus turcosus</name>
    <dbReference type="NCBI Taxonomy" id="1245748"/>
    <lineage>
        <taxon>Eukaryota</taxon>
        <taxon>Fungi</taxon>
        <taxon>Dikarya</taxon>
        <taxon>Ascomycota</taxon>
        <taxon>Pezizomycotina</taxon>
        <taxon>Eurotiomycetes</taxon>
        <taxon>Eurotiomycetidae</taxon>
        <taxon>Eurotiales</taxon>
        <taxon>Aspergillaceae</taxon>
        <taxon>Aspergillus</taxon>
        <taxon>Aspergillus subgen. Fumigati</taxon>
    </lineage>
</organism>
<dbReference type="EMBL" id="NIDN02000232">
    <property type="protein sequence ID" value="RLL94121.1"/>
    <property type="molecule type" value="Genomic_DNA"/>
</dbReference>
<evidence type="ECO:0000256" key="2">
    <source>
        <dbReference type="ARBA" id="ARBA00022630"/>
    </source>
</evidence>
<proteinExistence type="inferred from homology"/>
<dbReference type="GO" id="GO:0050660">
    <property type="term" value="F:flavin adenine dinucleotide binding"/>
    <property type="evidence" value="ECO:0007669"/>
    <property type="project" value="InterPro"/>
</dbReference>
<gene>
    <name evidence="6" type="ORF">CFD26_102006</name>
</gene>
<name>A0A3R7HQK4_9EURO</name>
<dbReference type="SUPFAM" id="SSF51735">
    <property type="entry name" value="NAD(P)-binding Rossmann-fold domains"/>
    <property type="match status" value="1"/>
</dbReference>
<dbReference type="Gene3D" id="3.50.50.60">
    <property type="entry name" value="FAD/NAD(P)-binding domain"/>
    <property type="match status" value="1"/>
</dbReference>
<evidence type="ECO:0000256" key="1">
    <source>
        <dbReference type="ARBA" id="ARBA00009183"/>
    </source>
</evidence>
<evidence type="ECO:0000313" key="6">
    <source>
        <dbReference type="EMBL" id="RLL94121.1"/>
    </source>
</evidence>
<keyword evidence="2" id="KW-0285">Flavoprotein</keyword>
<dbReference type="PRINTS" id="PR00469">
    <property type="entry name" value="PNDRDTASEII"/>
</dbReference>
<dbReference type="SUPFAM" id="SSF51905">
    <property type="entry name" value="FAD/NAD(P)-binding domain"/>
    <property type="match status" value="1"/>
</dbReference>
<dbReference type="InterPro" id="IPR020946">
    <property type="entry name" value="Flavin_mOase-like"/>
</dbReference>
<dbReference type="InterPro" id="IPR036291">
    <property type="entry name" value="NAD(P)-bd_dom_sf"/>
</dbReference>
<keyword evidence="4" id="KW-0560">Oxidoreductase</keyword>
<evidence type="ECO:0008006" key="8">
    <source>
        <dbReference type="Google" id="ProtNLM"/>
    </source>
</evidence>
<dbReference type="Pfam" id="PF00743">
    <property type="entry name" value="FMO-like"/>
    <property type="match status" value="1"/>
</dbReference>
<dbReference type="InterPro" id="IPR036188">
    <property type="entry name" value="FAD/NAD-bd_sf"/>
</dbReference>
<dbReference type="GO" id="GO:0050661">
    <property type="term" value="F:NADP binding"/>
    <property type="evidence" value="ECO:0007669"/>
    <property type="project" value="InterPro"/>
</dbReference>
<evidence type="ECO:0000256" key="5">
    <source>
        <dbReference type="SAM" id="MobiDB-lite"/>
    </source>
</evidence>
<dbReference type="GO" id="GO:0004499">
    <property type="term" value="F:N,N-dimethylaniline monooxygenase activity"/>
    <property type="evidence" value="ECO:0007669"/>
    <property type="project" value="InterPro"/>
</dbReference>
<dbReference type="OrthoDB" id="66881at2759"/>
<evidence type="ECO:0000256" key="4">
    <source>
        <dbReference type="ARBA" id="ARBA00023002"/>
    </source>
</evidence>
<dbReference type="PANTHER" id="PTHR23023">
    <property type="entry name" value="DIMETHYLANILINE MONOOXYGENASE"/>
    <property type="match status" value="1"/>
</dbReference>
<comment type="caution">
    <text evidence="6">The sequence shown here is derived from an EMBL/GenBank/DDBJ whole genome shotgun (WGS) entry which is preliminary data.</text>
</comment>
<dbReference type="Proteomes" id="UP000215289">
    <property type="component" value="Unassembled WGS sequence"/>
</dbReference>